<dbReference type="PANTHER" id="PTHR47966">
    <property type="entry name" value="BETA-SITE APP-CLEAVING ENZYME, ISOFORM A-RELATED"/>
    <property type="match status" value="1"/>
</dbReference>
<evidence type="ECO:0000256" key="4">
    <source>
        <dbReference type="SAM" id="SignalP"/>
    </source>
</evidence>
<dbReference type="AlphaFoldDB" id="A0A8H7CUA3"/>
<evidence type="ECO:0000256" key="3">
    <source>
        <dbReference type="PIRSR" id="PIRSR601461-2"/>
    </source>
</evidence>
<dbReference type="Proteomes" id="UP000623467">
    <property type="component" value="Unassembled WGS sequence"/>
</dbReference>
<dbReference type="Pfam" id="PF00026">
    <property type="entry name" value="Asp"/>
    <property type="match status" value="1"/>
</dbReference>
<dbReference type="InterPro" id="IPR001461">
    <property type="entry name" value="Aspartic_peptidase_A1"/>
</dbReference>
<dbReference type="SUPFAM" id="SSF50630">
    <property type="entry name" value="Acid proteases"/>
    <property type="match status" value="1"/>
</dbReference>
<evidence type="ECO:0000259" key="5">
    <source>
        <dbReference type="PROSITE" id="PS51767"/>
    </source>
</evidence>
<dbReference type="PRINTS" id="PR00792">
    <property type="entry name" value="PEPSIN"/>
</dbReference>
<dbReference type="PROSITE" id="PS51767">
    <property type="entry name" value="PEPTIDASE_A1"/>
    <property type="match status" value="1"/>
</dbReference>
<dbReference type="CDD" id="cd05471">
    <property type="entry name" value="pepsin_like"/>
    <property type="match status" value="1"/>
</dbReference>
<keyword evidence="3" id="KW-1015">Disulfide bond</keyword>
<proteinExistence type="inferred from homology"/>
<reference evidence="6" key="1">
    <citation type="submission" date="2020-05" db="EMBL/GenBank/DDBJ databases">
        <title>Mycena genomes resolve the evolution of fungal bioluminescence.</title>
        <authorList>
            <person name="Tsai I.J."/>
        </authorList>
    </citation>
    <scope>NUCLEOTIDE SEQUENCE</scope>
    <source>
        <strain evidence="6">160909Yilan</strain>
    </source>
</reference>
<protein>
    <submittedName>
        <fullName evidence="6">Acid protease</fullName>
    </submittedName>
</protein>
<feature type="disulfide bond" evidence="3">
    <location>
        <begin position="120"/>
        <end position="124"/>
    </location>
</feature>
<dbReference type="Gene3D" id="2.40.70.10">
    <property type="entry name" value="Acid Proteases"/>
    <property type="match status" value="2"/>
</dbReference>
<dbReference type="PANTHER" id="PTHR47966:SF51">
    <property type="entry name" value="BETA-SITE APP-CLEAVING ENZYME, ISOFORM A-RELATED"/>
    <property type="match status" value="1"/>
</dbReference>
<keyword evidence="6" id="KW-0645">Protease</keyword>
<dbReference type="InterPro" id="IPR034164">
    <property type="entry name" value="Pepsin-like_dom"/>
</dbReference>
<accession>A0A8H7CUA3</accession>
<gene>
    <name evidence="6" type="ORF">MSAN_01631900</name>
</gene>
<evidence type="ECO:0000256" key="2">
    <source>
        <dbReference type="PIRSR" id="PIRSR601461-1"/>
    </source>
</evidence>
<dbReference type="OrthoDB" id="771136at2759"/>
<dbReference type="InterPro" id="IPR021109">
    <property type="entry name" value="Peptidase_aspartic_dom_sf"/>
</dbReference>
<organism evidence="6 7">
    <name type="scientific">Mycena sanguinolenta</name>
    <dbReference type="NCBI Taxonomy" id="230812"/>
    <lineage>
        <taxon>Eukaryota</taxon>
        <taxon>Fungi</taxon>
        <taxon>Dikarya</taxon>
        <taxon>Basidiomycota</taxon>
        <taxon>Agaricomycotina</taxon>
        <taxon>Agaricomycetes</taxon>
        <taxon>Agaricomycetidae</taxon>
        <taxon>Agaricales</taxon>
        <taxon>Marasmiineae</taxon>
        <taxon>Mycenaceae</taxon>
        <taxon>Mycena</taxon>
    </lineage>
</organism>
<name>A0A8H7CUA3_9AGAR</name>
<feature type="signal peptide" evidence="4">
    <location>
        <begin position="1"/>
        <end position="15"/>
    </location>
</feature>
<comment type="similarity">
    <text evidence="1">Belongs to the peptidase A1 family.</text>
</comment>
<sequence length="422" mass="45016">MQLILQLVLLIGAGAFTLEAKPLPLPLNSLIKPTTLSLTSRKPQDGASVSRHRRRHISRSLKRKRGISPANIPLEDNFLGTDLEWFGSIQGKFHPAPSENDFTVVFDTGSDELLIPGTNCTDSCQRQNKFDPSKSSTFTPDTVDGIFTESFITGGDASPYGLKDWSVTVVQGSDTMTAGGLTVSNVSFLIIQNQSQPFSEDPYDGILGLSTDSSETSFFQGLISQGLPPIYGFFLSPHSIGNAELTLGGVDPSKFTSQTTFAPLVADGAGAWITNCSGIAVNGQTSPALAVDTEVLFDTGTTNVFLPLLMAEALYALISPAIQPNPAEAGAWGIPCSLVASLPASVDFTLRSSDGIPFNVTIPSSELNLGPFDGNSSLCQTVFNSWPGYFTIPPIIGGSLFKHYYTTWDSGNLQIGFVPVSW</sequence>
<evidence type="ECO:0000313" key="6">
    <source>
        <dbReference type="EMBL" id="KAF7350709.1"/>
    </source>
</evidence>
<feature type="active site" evidence="2">
    <location>
        <position position="107"/>
    </location>
</feature>
<feature type="chain" id="PRO_5034634947" evidence="4">
    <location>
        <begin position="16"/>
        <end position="422"/>
    </location>
</feature>
<dbReference type="EMBL" id="JACAZH010000014">
    <property type="protein sequence ID" value="KAF7350709.1"/>
    <property type="molecule type" value="Genomic_DNA"/>
</dbReference>
<dbReference type="GO" id="GO:0006508">
    <property type="term" value="P:proteolysis"/>
    <property type="evidence" value="ECO:0007669"/>
    <property type="project" value="UniProtKB-KW"/>
</dbReference>
<keyword evidence="4" id="KW-0732">Signal</keyword>
<keyword evidence="6" id="KW-0378">Hydrolase</keyword>
<feature type="domain" description="Peptidase A1" evidence="5">
    <location>
        <begin position="89"/>
        <end position="418"/>
    </location>
</feature>
<dbReference type="GO" id="GO:0004190">
    <property type="term" value="F:aspartic-type endopeptidase activity"/>
    <property type="evidence" value="ECO:0007669"/>
    <property type="project" value="InterPro"/>
</dbReference>
<evidence type="ECO:0000313" key="7">
    <source>
        <dbReference type="Proteomes" id="UP000623467"/>
    </source>
</evidence>
<feature type="active site" evidence="2">
    <location>
        <position position="298"/>
    </location>
</feature>
<dbReference type="InterPro" id="IPR033121">
    <property type="entry name" value="PEPTIDASE_A1"/>
</dbReference>
<evidence type="ECO:0000256" key="1">
    <source>
        <dbReference type="ARBA" id="ARBA00007447"/>
    </source>
</evidence>
<keyword evidence="7" id="KW-1185">Reference proteome</keyword>
<comment type="caution">
    <text evidence="6">The sequence shown here is derived from an EMBL/GenBank/DDBJ whole genome shotgun (WGS) entry which is preliminary data.</text>
</comment>